<keyword evidence="4 8" id="KW-0812">Transmembrane</keyword>
<gene>
    <name evidence="10" type="ORF">DXH78_19085</name>
</gene>
<dbReference type="GO" id="GO:0089702">
    <property type="term" value="F:undecaprenyl-phosphate glucose phosphotransferase activity"/>
    <property type="evidence" value="ECO:0007669"/>
    <property type="project" value="UniProtKB-EC"/>
</dbReference>
<dbReference type="RefSeq" id="WP_115518849.1">
    <property type="nucleotide sequence ID" value="NZ_QRGO01000003.1"/>
</dbReference>
<keyword evidence="5 8" id="KW-1133">Transmembrane helix</keyword>
<evidence type="ECO:0000259" key="9">
    <source>
        <dbReference type="Pfam" id="PF02397"/>
    </source>
</evidence>
<evidence type="ECO:0000256" key="4">
    <source>
        <dbReference type="ARBA" id="ARBA00022692"/>
    </source>
</evidence>
<dbReference type="Proteomes" id="UP000263993">
    <property type="component" value="Unassembled WGS sequence"/>
</dbReference>
<dbReference type="SUPFAM" id="SSF51735">
    <property type="entry name" value="NAD(P)-binding Rossmann-fold domains"/>
    <property type="match status" value="1"/>
</dbReference>
<dbReference type="InterPro" id="IPR003362">
    <property type="entry name" value="Bact_transf"/>
</dbReference>
<feature type="domain" description="Bacterial sugar transferase" evidence="9">
    <location>
        <begin position="323"/>
        <end position="512"/>
    </location>
</feature>
<dbReference type="NCBIfam" id="TIGR03025">
    <property type="entry name" value="EPS_sugtrans"/>
    <property type="match status" value="1"/>
</dbReference>
<feature type="transmembrane region" description="Helical" evidence="8">
    <location>
        <begin position="89"/>
        <end position="113"/>
    </location>
</feature>
<comment type="similarity">
    <text evidence="2">Belongs to the bacterial sugar transferase family.</text>
</comment>
<dbReference type="InterPro" id="IPR017473">
    <property type="entry name" value="Undecaprenyl-P_gluc_Ptfrase"/>
</dbReference>
<dbReference type="InterPro" id="IPR017475">
    <property type="entry name" value="EPS_sugar_tfrase"/>
</dbReference>
<evidence type="ECO:0000256" key="5">
    <source>
        <dbReference type="ARBA" id="ARBA00022989"/>
    </source>
</evidence>
<evidence type="ECO:0000256" key="3">
    <source>
        <dbReference type="ARBA" id="ARBA00022679"/>
    </source>
</evidence>
<evidence type="ECO:0000256" key="6">
    <source>
        <dbReference type="ARBA" id="ARBA00023136"/>
    </source>
</evidence>
<comment type="caution">
    <text evidence="10">The sequence shown here is derived from an EMBL/GenBank/DDBJ whole genome shotgun (WGS) entry which is preliminary data.</text>
</comment>
<dbReference type="PANTHER" id="PTHR30576">
    <property type="entry name" value="COLANIC BIOSYNTHESIS UDP-GLUCOSE LIPID CARRIER TRANSFERASE"/>
    <property type="match status" value="1"/>
</dbReference>
<dbReference type="OrthoDB" id="9808602at2"/>
<dbReference type="NCBIfam" id="TIGR03023">
    <property type="entry name" value="WcaJ_sugtrans"/>
    <property type="match status" value="1"/>
</dbReference>
<comment type="subcellular location">
    <subcellularLocation>
        <location evidence="1">Membrane</location>
        <topology evidence="1">Multi-pass membrane protein</topology>
    </subcellularLocation>
</comment>
<protein>
    <submittedName>
        <fullName evidence="10">Undecaprenyl-phosphate glucose phosphotransferase</fullName>
        <ecNumber evidence="10">2.7.8.31</ecNumber>
    </submittedName>
</protein>
<evidence type="ECO:0000313" key="11">
    <source>
        <dbReference type="Proteomes" id="UP000263993"/>
    </source>
</evidence>
<feature type="transmembrane region" description="Helical" evidence="8">
    <location>
        <begin position="125"/>
        <end position="146"/>
    </location>
</feature>
<sequence length="518" mass="57843">MLDSDSRPALNAAGAGAAAVLDRLREGPRSDAVPRNLSPKARAIIDSPMAAPISPIVLAGIVRVVEFILMVAVGLAIFAAYVTPISEHLSLYVPAVLAIATLATLAFQIADIYQVHAFRGHEKQYMRLASAWSVVFLVAIGASFFLKAGDLYSRVWLGTYYVSGLLVLVVSRKILYYIVRRWTREGRLTRRTVIVGGGEAGERIITELRRQKDTGIEIIGLFDDRGDRGGDECAGLAKLGTVDDLVEFGRRTRVDLVIFSLPITAENRILVMLRKLWVLPLDIRLAAHTNKLQFRPRSYSYIGKIPVIDVFDRPIADWDVVMKWVFDKIIGTLALIALSPVLLATAIAIKLDSKGPVIFRQKRYGFNNDLIEVYKFRSMYTDRTDATAAKLVTKDDPRVTRVGRFIRKTSIDELPQLFNVVFKGNLSLVGPRPHAVNAKAEAKLYADAVDGYFARHRVKPGITGWAQINGWRGETDTHEKIQARVEHDLYYIENWSLLLDLSILLRTPLSLLKTENAY</sequence>
<keyword evidence="7" id="KW-0270">Exopolysaccharide synthesis</keyword>
<name>A0A371B1J6_9BRAD</name>
<feature type="transmembrane region" description="Helical" evidence="8">
    <location>
        <begin position="158"/>
        <end position="179"/>
    </location>
</feature>
<evidence type="ECO:0000256" key="8">
    <source>
        <dbReference type="SAM" id="Phobius"/>
    </source>
</evidence>
<dbReference type="GO" id="GO:0016020">
    <property type="term" value="C:membrane"/>
    <property type="evidence" value="ECO:0007669"/>
    <property type="project" value="UniProtKB-SubCell"/>
</dbReference>
<proteinExistence type="inferred from homology"/>
<evidence type="ECO:0000256" key="7">
    <source>
        <dbReference type="ARBA" id="ARBA00023169"/>
    </source>
</evidence>
<organism evidence="10 11">
    <name type="scientific">Undibacter mobilis</name>
    <dbReference type="NCBI Taxonomy" id="2292256"/>
    <lineage>
        <taxon>Bacteria</taxon>
        <taxon>Pseudomonadati</taxon>
        <taxon>Pseudomonadota</taxon>
        <taxon>Alphaproteobacteria</taxon>
        <taxon>Hyphomicrobiales</taxon>
        <taxon>Nitrobacteraceae</taxon>
        <taxon>Undibacter</taxon>
    </lineage>
</organism>
<accession>A0A371B1J6</accession>
<dbReference type="EMBL" id="QRGO01000003">
    <property type="protein sequence ID" value="RDV01331.1"/>
    <property type="molecule type" value="Genomic_DNA"/>
</dbReference>
<keyword evidence="3 10" id="KW-0808">Transferase</keyword>
<feature type="transmembrane region" description="Helical" evidence="8">
    <location>
        <begin position="329"/>
        <end position="349"/>
    </location>
</feature>
<evidence type="ECO:0000256" key="2">
    <source>
        <dbReference type="ARBA" id="ARBA00006464"/>
    </source>
</evidence>
<dbReference type="InterPro" id="IPR036291">
    <property type="entry name" value="NAD(P)-bd_dom_sf"/>
</dbReference>
<dbReference type="GO" id="GO:0000271">
    <property type="term" value="P:polysaccharide biosynthetic process"/>
    <property type="evidence" value="ECO:0007669"/>
    <property type="project" value="UniProtKB-KW"/>
</dbReference>
<evidence type="ECO:0000313" key="10">
    <source>
        <dbReference type="EMBL" id="RDV01331.1"/>
    </source>
</evidence>
<keyword evidence="11" id="KW-1185">Reference proteome</keyword>
<keyword evidence="6 8" id="KW-0472">Membrane</keyword>
<dbReference type="EC" id="2.7.8.31" evidence="10"/>
<reference evidence="11" key="1">
    <citation type="submission" date="2018-08" db="EMBL/GenBank/DDBJ databases">
        <authorList>
            <person name="Kim S.-J."/>
            <person name="Jung G.-Y."/>
        </authorList>
    </citation>
    <scope>NUCLEOTIDE SEQUENCE [LARGE SCALE GENOMIC DNA]</scope>
    <source>
        <strain evidence="11">GY_H</strain>
    </source>
</reference>
<dbReference type="Pfam" id="PF02397">
    <property type="entry name" value="Bac_transf"/>
    <property type="match status" value="1"/>
</dbReference>
<evidence type="ECO:0000256" key="1">
    <source>
        <dbReference type="ARBA" id="ARBA00004141"/>
    </source>
</evidence>
<dbReference type="AlphaFoldDB" id="A0A371B1J6"/>
<feature type="transmembrane region" description="Helical" evidence="8">
    <location>
        <begin position="56"/>
        <end position="83"/>
    </location>
</feature>
<dbReference type="PANTHER" id="PTHR30576:SF0">
    <property type="entry name" value="UNDECAPRENYL-PHOSPHATE N-ACETYLGALACTOSAMINYL 1-PHOSPHATE TRANSFERASE-RELATED"/>
    <property type="match status" value="1"/>
</dbReference>
<dbReference type="Gene3D" id="3.40.50.720">
    <property type="entry name" value="NAD(P)-binding Rossmann-like Domain"/>
    <property type="match status" value="1"/>
</dbReference>
<dbReference type="Pfam" id="PF13727">
    <property type="entry name" value="CoA_binding_3"/>
    <property type="match status" value="1"/>
</dbReference>